<proteinExistence type="predicted"/>
<dbReference type="Gene3D" id="3.40.50.720">
    <property type="entry name" value="NAD(P)-binding Rossmann-like Domain"/>
    <property type="match status" value="1"/>
</dbReference>
<sequence>MNFPLAVRSLAENYRPGPKSCMYWEKGFPRLLSNEQLQELMWKGCPLVGLCDITCDIGDSLESVNQTTSIDSHFFRFSYSVT</sequence>
<dbReference type="EnsemblPlants" id="novel_model_4169_5bd9a17a.7.5bd9b139">
    <property type="protein sequence ID" value="cds.novel_model_4169_5bd9a17a.7.5bd9b139"/>
    <property type="gene ID" value="novel_gene_2201_5bd9a17a"/>
</dbReference>
<evidence type="ECO:0000313" key="1">
    <source>
        <dbReference type="EnsemblPlants" id="cds.novel_model_4169_5bd9a17a.7.5bd9b139"/>
    </source>
</evidence>
<reference evidence="1" key="1">
    <citation type="submission" date="2018-11" db="EMBL/GenBank/DDBJ databases">
        <authorList>
            <person name="Grassa J C."/>
        </authorList>
    </citation>
    <scope>NUCLEOTIDE SEQUENCE [LARGE SCALE GENOMIC DNA]</scope>
</reference>
<dbReference type="Gramene" id="novel_model_4169_5bd9a17a.7.5bd9b139">
    <property type="protein sequence ID" value="cds.novel_model_4169_5bd9a17a.7.5bd9b139"/>
    <property type="gene ID" value="novel_gene_2201_5bd9a17a"/>
</dbReference>
<accession>A0A803R237</accession>
<keyword evidence="2" id="KW-1185">Reference proteome</keyword>
<organism evidence="1 2">
    <name type="scientific">Cannabis sativa</name>
    <name type="common">Hemp</name>
    <name type="synonym">Marijuana</name>
    <dbReference type="NCBI Taxonomy" id="3483"/>
    <lineage>
        <taxon>Eukaryota</taxon>
        <taxon>Viridiplantae</taxon>
        <taxon>Streptophyta</taxon>
        <taxon>Embryophyta</taxon>
        <taxon>Tracheophyta</taxon>
        <taxon>Spermatophyta</taxon>
        <taxon>Magnoliopsida</taxon>
        <taxon>eudicotyledons</taxon>
        <taxon>Gunneridae</taxon>
        <taxon>Pentapetalae</taxon>
        <taxon>rosids</taxon>
        <taxon>fabids</taxon>
        <taxon>Rosales</taxon>
        <taxon>Cannabaceae</taxon>
        <taxon>Cannabis</taxon>
    </lineage>
</organism>
<dbReference type="EMBL" id="UZAU01000409">
    <property type="status" value="NOT_ANNOTATED_CDS"/>
    <property type="molecule type" value="Genomic_DNA"/>
</dbReference>
<dbReference type="AlphaFoldDB" id="A0A803R237"/>
<protein>
    <submittedName>
        <fullName evidence="1">Uncharacterized protein</fullName>
    </submittedName>
</protein>
<evidence type="ECO:0000313" key="2">
    <source>
        <dbReference type="Proteomes" id="UP000596661"/>
    </source>
</evidence>
<reference evidence="1" key="2">
    <citation type="submission" date="2021-03" db="UniProtKB">
        <authorList>
            <consortium name="EnsemblPlants"/>
        </authorList>
    </citation>
    <scope>IDENTIFICATION</scope>
</reference>
<dbReference type="Proteomes" id="UP000596661">
    <property type="component" value="Chromosome 5"/>
</dbReference>
<name>A0A803R237_CANSA</name>